<accession>A0A437QV04</accession>
<dbReference type="RefSeq" id="WP_150132793.1">
    <property type="nucleotide sequence ID" value="NZ_SADE01000001.1"/>
</dbReference>
<reference evidence="2" key="1">
    <citation type="submission" date="2019-01" db="EMBL/GenBank/DDBJ databases">
        <title>Gri0909 isolated from a small marine red alga.</title>
        <authorList>
            <person name="Kim J."/>
            <person name="Jeong S.E."/>
            <person name="Jeon C.O."/>
        </authorList>
    </citation>
    <scope>NUCLEOTIDE SEQUENCE [LARGE SCALE GENOMIC DNA]</scope>
    <source>
        <strain evidence="2">Gri0909</strain>
    </source>
</reference>
<name>A0A437QV04_9PROT</name>
<protein>
    <recommendedName>
        <fullName evidence="3">Porin</fullName>
    </recommendedName>
</protein>
<keyword evidence="2" id="KW-1185">Reference proteome</keyword>
<sequence length="270" mass="29389">MCFDVWQKTSSRLDSVSIVRDTVIFPNVVDTRFAFLWAWGDVNRSDNSLDSNADLLGLVTESDFRGSTVALDAFYLISEGDDDSDGVFLGASAIQRIGEFNTAFYVNQSIALDRRQVTVDDGTLLFGEVSLTPLGSHNLVYANAFWGIDNFSSASRGETNGGPIGRVGLLFASSGIGTYPAALGNGVEDAIGGAVGYQMLFNDDKTQLVGELGFVETTDDDSSVQNGIGAGVRFQHKFAERYLFQVDGFVADRERADETYGIKSEWRVQF</sequence>
<gene>
    <name evidence="1" type="ORF">EOI86_03335</name>
</gene>
<dbReference type="EMBL" id="SADE01000001">
    <property type="protein sequence ID" value="RVU38335.1"/>
    <property type="molecule type" value="Genomic_DNA"/>
</dbReference>
<proteinExistence type="predicted"/>
<organism evidence="1 2">
    <name type="scientific">Hwanghaeella grinnelliae</name>
    <dbReference type="NCBI Taxonomy" id="2500179"/>
    <lineage>
        <taxon>Bacteria</taxon>
        <taxon>Pseudomonadati</taxon>
        <taxon>Pseudomonadota</taxon>
        <taxon>Alphaproteobacteria</taxon>
        <taxon>Rhodospirillales</taxon>
        <taxon>Rhodospirillaceae</taxon>
        <taxon>Hwanghaeella</taxon>
    </lineage>
</organism>
<evidence type="ECO:0008006" key="3">
    <source>
        <dbReference type="Google" id="ProtNLM"/>
    </source>
</evidence>
<evidence type="ECO:0000313" key="2">
    <source>
        <dbReference type="Proteomes" id="UP000287447"/>
    </source>
</evidence>
<dbReference type="Proteomes" id="UP000287447">
    <property type="component" value="Unassembled WGS sequence"/>
</dbReference>
<dbReference type="OrthoDB" id="7928618at2"/>
<comment type="caution">
    <text evidence="1">The sequence shown here is derived from an EMBL/GenBank/DDBJ whole genome shotgun (WGS) entry which is preliminary data.</text>
</comment>
<dbReference type="AlphaFoldDB" id="A0A437QV04"/>
<evidence type="ECO:0000313" key="1">
    <source>
        <dbReference type="EMBL" id="RVU38335.1"/>
    </source>
</evidence>